<dbReference type="NCBIfam" id="NF038153">
    <property type="entry name" value="lant_leader_L1a"/>
    <property type="match status" value="1"/>
</dbReference>
<sequence length="50" mass="5584">MKKSSTPHQKLSLEKRTVKKLNNTEMKKILGGNSGGRCTGHTDIMITKKK</sequence>
<dbReference type="EMBL" id="CP120682">
    <property type="protein sequence ID" value="WKN38670.1"/>
    <property type="molecule type" value="Genomic_DNA"/>
</dbReference>
<name>A0AA49GTE0_9BACT</name>
<protein>
    <submittedName>
        <fullName evidence="1">Class I lanthipeptide</fullName>
    </submittedName>
</protein>
<gene>
    <name evidence="1" type="ORF">K4G66_08140</name>
</gene>
<accession>A0AA49GTE0</accession>
<organism evidence="1">
    <name type="scientific">Roseihalotalea indica</name>
    <dbReference type="NCBI Taxonomy" id="2867963"/>
    <lineage>
        <taxon>Bacteria</taxon>
        <taxon>Pseudomonadati</taxon>
        <taxon>Bacteroidota</taxon>
        <taxon>Cytophagia</taxon>
        <taxon>Cytophagales</taxon>
        <taxon>Catalimonadaceae</taxon>
        <taxon>Roseihalotalea</taxon>
    </lineage>
</organism>
<reference evidence="1" key="1">
    <citation type="journal article" date="2023" name="Comput. Struct. Biotechnol. J.">
        <title>Discovery of a novel marine Bacteroidetes with a rich repertoire of carbohydrate-active enzymes.</title>
        <authorList>
            <person name="Chen B."/>
            <person name="Liu G."/>
            <person name="Chen Q."/>
            <person name="Wang H."/>
            <person name="Liu L."/>
            <person name="Tang K."/>
        </authorList>
    </citation>
    <scope>NUCLEOTIDE SEQUENCE</scope>
    <source>
        <strain evidence="1">TK19036</strain>
    </source>
</reference>
<dbReference type="AlphaFoldDB" id="A0AA49GTE0"/>
<evidence type="ECO:0000313" key="1">
    <source>
        <dbReference type="EMBL" id="WKN38670.1"/>
    </source>
</evidence>
<proteinExistence type="predicted"/>
<reference evidence="1" key="2">
    <citation type="journal article" date="2024" name="Antonie Van Leeuwenhoek">
        <title>Roseihalotalea indica gen. nov., sp. nov., a halophilic Bacteroidetes from mesopelagic Southwest Indian Ocean with higher carbohydrate metabolic potential.</title>
        <authorList>
            <person name="Chen B."/>
            <person name="Zhang M."/>
            <person name="Lin D."/>
            <person name="Ye J."/>
            <person name="Tang K."/>
        </authorList>
    </citation>
    <scope>NUCLEOTIDE SEQUENCE</scope>
    <source>
        <strain evidence="1">TK19036</strain>
    </source>
</reference>
<dbReference type="InterPro" id="IPR058238">
    <property type="entry name" value="Lant_leader_dom"/>
</dbReference>